<evidence type="ECO:0000256" key="6">
    <source>
        <dbReference type="HAMAP-Rule" id="MF_02206"/>
    </source>
</evidence>
<gene>
    <name evidence="6 7" type="primary">dinG</name>
    <name evidence="10" type="ORF">HNQ34_000448</name>
</gene>
<feature type="domain" description="Helicase ATP-binding" evidence="9">
    <location>
        <begin position="267"/>
        <end position="527"/>
    </location>
</feature>
<keyword evidence="2 6" id="KW-0547">Nucleotide-binding</keyword>
<proteinExistence type="inferred from homology"/>
<dbReference type="InterPro" id="IPR014001">
    <property type="entry name" value="Helicase_ATP-bd"/>
</dbReference>
<evidence type="ECO:0000259" key="9">
    <source>
        <dbReference type="PROSITE" id="PS51193"/>
    </source>
</evidence>
<dbReference type="GO" id="GO:0016818">
    <property type="term" value="F:hydrolase activity, acting on acid anhydrides, in phosphorus-containing anhydrides"/>
    <property type="evidence" value="ECO:0007669"/>
    <property type="project" value="InterPro"/>
</dbReference>
<dbReference type="SUPFAM" id="SSF53098">
    <property type="entry name" value="Ribonuclease H-like"/>
    <property type="match status" value="1"/>
</dbReference>
<reference evidence="10 11" key="1">
    <citation type="submission" date="2020-08" db="EMBL/GenBank/DDBJ databases">
        <title>Genomic Encyclopedia of Type Strains, Phase IV (KMG-IV): sequencing the most valuable type-strain genomes for metagenomic binning, comparative biology and taxonomic classification.</title>
        <authorList>
            <person name="Goeker M."/>
        </authorList>
    </citation>
    <scope>NUCLEOTIDE SEQUENCE [LARGE SCALE GENOMIC DNA]</scope>
    <source>
        <strain evidence="10 11">DSM 16325</strain>
    </source>
</reference>
<dbReference type="NCBIfam" id="NF005981">
    <property type="entry name" value="PRK08074.1"/>
    <property type="match status" value="1"/>
</dbReference>
<evidence type="ECO:0000313" key="11">
    <source>
        <dbReference type="Proteomes" id="UP000520011"/>
    </source>
</evidence>
<dbReference type="EC" id="3.1.-.-" evidence="6 7"/>
<evidence type="ECO:0000256" key="3">
    <source>
        <dbReference type="ARBA" id="ARBA00022801"/>
    </source>
</evidence>
<evidence type="ECO:0000256" key="5">
    <source>
        <dbReference type="ARBA" id="ARBA00022840"/>
    </source>
</evidence>
<dbReference type="Gene3D" id="3.40.50.300">
    <property type="entry name" value="P-loop containing nucleotide triphosphate hydrolases"/>
    <property type="match status" value="2"/>
</dbReference>
<dbReference type="InterPro" id="IPR036397">
    <property type="entry name" value="RNaseH_sf"/>
</dbReference>
<dbReference type="HAMAP" id="MF_02206">
    <property type="entry name" value="DinG_exonucl"/>
    <property type="match status" value="1"/>
</dbReference>
<dbReference type="InterPro" id="IPR027417">
    <property type="entry name" value="P-loop_NTPase"/>
</dbReference>
<dbReference type="PANTHER" id="PTHR11472:SF34">
    <property type="entry name" value="REGULATOR OF TELOMERE ELONGATION HELICASE 1"/>
    <property type="match status" value="1"/>
</dbReference>
<dbReference type="InterPro" id="IPR006054">
    <property type="entry name" value="DnaQ"/>
</dbReference>
<sequence>MRKAQGTILPTLSAGASLREFRETMGERFVVIDLETTGNAPKKGDRIIQIGMVIIEEGKITERFSSFINPERDIPPFIQQLTQIDEQAVSGAPVFSQLASEIAERIKQSYFVAHNVAFDWPFLQEELNMAGISFPAPPMIDTVEMSRILFPTLESYKLNDLAQTLLIAHENPHQADSDAEVTAKLWLILLDKLKSLPLVTLQQLQRLSRDMKSDVHPIIDAIIAKKMTSLHDDRYVYYRGVALKKPADVAQKKQENTASFSEWIANASALPFRHYEHRKGQWEMMEIVHEALETSQHALIEAGTGMGKSLAYFIPSLYFARKQQKPVVISTYTLQLQQQLIERDVPLLQTIVPFSFRIALLKGKRNYLSLEKFVQFLHEQNKTYDVVLTKCQLLVWLTETETGDVDELQLSSGGQLLWPTLHMDEGKEEVEYDFFLRARKRANEADIVITNHAFLMQDLTADVPLLPSYEQLIVDEAHHLEDVASQYFGQHIDYVTIRLLLTRIGNADGDGSLFQLKKWLEKQADTAVSYVFHFQSLLGDIQLECDEWFRMIRRYALVKQTNPNVMRFRYRFQPEKEHGRSWEAIRELLWRLCHRTSELVHKVAELKMRKPSLSSLSFFADVAMLSQMMNVLRHLFESDDPMVVRWIEVDVKGAANATAVYSQPIELDSFFAEQLFAKKKSVILTSATLTMNGSFAYPLSRLGLEDFYPMCRVIPSPFHYEQQAKIMIPSDLPAISDVSLEEYAQAVAMQLLKMAERLKGKMLVLFTSHELLRMTASIVKEKNDDETLVLLAQGMQGGSAAKLTKAFQQFEQAMLFGTSSFWEGIDLLGEQLSFVVIVRLPFAPPDDPVMEAKSEYIRAKGGHPFYDLSLPQAVIRFKQGFGRLIRTKEDKGVLFVFDRRLVTASYGKYFLSSLPPVPVYEEPLEKLLQKV</sequence>
<name>A0A7W8INZ6_9BACL</name>
<dbReference type="GO" id="GO:0003677">
    <property type="term" value="F:DNA binding"/>
    <property type="evidence" value="ECO:0007669"/>
    <property type="project" value="InterPro"/>
</dbReference>
<keyword evidence="3 6" id="KW-0378">Hydrolase</keyword>
<dbReference type="Pfam" id="PF13307">
    <property type="entry name" value="Helicase_C_2"/>
    <property type="match status" value="1"/>
</dbReference>
<keyword evidence="11" id="KW-1185">Reference proteome</keyword>
<dbReference type="FunFam" id="3.30.420.10:FF:000045">
    <property type="entry name" value="3'-5' exonuclease DinG"/>
    <property type="match status" value="1"/>
</dbReference>
<dbReference type="InterPro" id="IPR006555">
    <property type="entry name" value="ATP-dep_Helicase_C"/>
</dbReference>
<dbReference type="SUPFAM" id="SSF52540">
    <property type="entry name" value="P-loop containing nucleoside triphosphate hydrolases"/>
    <property type="match status" value="1"/>
</dbReference>
<dbReference type="InterPro" id="IPR013520">
    <property type="entry name" value="Ribonucl_H"/>
</dbReference>
<evidence type="ECO:0000313" key="10">
    <source>
        <dbReference type="EMBL" id="MBB5323371.1"/>
    </source>
</evidence>
<dbReference type="CDD" id="cd06127">
    <property type="entry name" value="DEDDh"/>
    <property type="match status" value="1"/>
</dbReference>
<dbReference type="PROSITE" id="PS51192">
    <property type="entry name" value="HELICASE_ATP_BIND_1"/>
    <property type="match status" value="1"/>
</dbReference>
<accession>A0A7W8INZ6</accession>
<protein>
    <recommendedName>
        <fullName evidence="6 7">3'-5' exonuclease DinG</fullName>
        <ecNumber evidence="6 7">3.1.-.-</ecNumber>
    </recommendedName>
</protein>
<dbReference type="InterPro" id="IPR006310">
    <property type="entry name" value="DinG"/>
</dbReference>
<evidence type="ECO:0000256" key="1">
    <source>
        <dbReference type="ARBA" id="ARBA00022722"/>
    </source>
</evidence>
<dbReference type="Proteomes" id="UP000520011">
    <property type="component" value="Unassembled WGS sequence"/>
</dbReference>
<keyword evidence="1 6" id="KW-0540">Nuclease</keyword>
<evidence type="ECO:0000256" key="4">
    <source>
        <dbReference type="ARBA" id="ARBA00022839"/>
    </source>
</evidence>
<dbReference type="AlphaFoldDB" id="A0A7W8INZ6"/>
<evidence type="ECO:0000256" key="7">
    <source>
        <dbReference type="RuleBase" id="RU364106"/>
    </source>
</evidence>
<dbReference type="NCBIfam" id="TIGR00573">
    <property type="entry name" value="dnaq"/>
    <property type="match status" value="1"/>
</dbReference>
<dbReference type="Gene3D" id="3.30.420.10">
    <property type="entry name" value="Ribonuclease H-like superfamily/Ribonuclease H"/>
    <property type="match status" value="1"/>
</dbReference>
<dbReference type="SMART" id="SM00491">
    <property type="entry name" value="HELICc2"/>
    <property type="match status" value="1"/>
</dbReference>
<feature type="binding site" evidence="6">
    <location>
        <begin position="302"/>
        <end position="309"/>
    </location>
    <ligand>
        <name>ATP</name>
        <dbReference type="ChEBI" id="CHEBI:30616"/>
    </ligand>
</feature>
<dbReference type="InterPro" id="IPR012337">
    <property type="entry name" value="RNaseH-like_sf"/>
</dbReference>
<comment type="function">
    <text evidence="6 7">3'-5' exonuclease.</text>
</comment>
<dbReference type="GO" id="GO:0003887">
    <property type="term" value="F:DNA-directed DNA polymerase activity"/>
    <property type="evidence" value="ECO:0007669"/>
    <property type="project" value="InterPro"/>
</dbReference>
<comment type="caution">
    <text evidence="10">The sequence shown here is derived from an EMBL/GenBank/DDBJ whole genome shotgun (WGS) entry which is preliminary data.</text>
</comment>
<feature type="short sequence motif" description="DEAH box" evidence="6">
    <location>
        <begin position="475"/>
        <end position="478"/>
    </location>
</feature>
<dbReference type="PROSITE" id="PS51193">
    <property type="entry name" value="HELICASE_ATP_BIND_2"/>
    <property type="match status" value="1"/>
</dbReference>
<keyword evidence="4 6" id="KW-0269">Exonuclease</keyword>
<dbReference type="GO" id="GO:0008408">
    <property type="term" value="F:3'-5' exonuclease activity"/>
    <property type="evidence" value="ECO:0007669"/>
    <property type="project" value="UniProtKB-UniRule"/>
</dbReference>
<keyword evidence="5 6" id="KW-0067">ATP-binding</keyword>
<evidence type="ECO:0000259" key="8">
    <source>
        <dbReference type="PROSITE" id="PS51192"/>
    </source>
</evidence>
<organism evidence="10 11">
    <name type="scientific">Anoxybacteroides tepidamans</name>
    <dbReference type="NCBI Taxonomy" id="265948"/>
    <lineage>
        <taxon>Bacteria</taxon>
        <taxon>Bacillati</taxon>
        <taxon>Bacillota</taxon>
        <taxon>Bacilli</taxon>
        <taxon>Bacillales</taxon>
        <taxon>Anoxybacillaceae</taxon>
        <taxon>Anoxybacteroides</taxon>
    </lineage>
</organism>
<dbReference type="GO" id="GO:0005524">
    <property type="term" value="F:ATP binding"/>
    <property type="evidence" value="ECO:0007669"/>
    <property type="project" value="UniProtKB-UniRule"/>
</dbReference>
<evidence type="ECO:0000256" key="2">
    <source>
        <dbReference type="ARBA" id="ARBA00022741"/>
    </source>
</evidence>
<dbReference type="EMBL" id="JACHEP010000001">
    <property type="protein sequence ID" value="MBB5323371.1"/>
    <property type="molecule type" value="Genomic_DNA"/>
</dbReference>
<dbReference type="SMART" id="SM00487">
    <property type="entry name" value="DEXDc"/>
    <property type="match status" value="1"/>
</dbReference>
<dbReference type="SMART" id="SM00479">
    <property type="entry name" value="EXOIII"/>
    <property type="match status" value="1"/>
</dbReference>
<comment type="similarity">
    <text evidence="6 7">Belongs to the helicase family. DinG subfamily. Type 2 sub-subfamily.</text>
</comment>
<dbReference type="InterPro" id="IPR045028">
    <property type="entry name" value="DinG/Rad3-like"/>
</dbReference>
<dbReference type="GO" id="GO:0003678">
    <property type="term" value="F:DNA helicase activity"/>
    <property type="evidence" value="ECO:0007669"/>
    <property type="project" value="TreeGrafter"/>
</dbReference>
<keyword evidence="10" id="KW-0347">Helicase</keyword>
<dbReference type="GO" id="GO:0006260">
    <property type="term" value="P:DNA replication"/>
    <property type="evidence" value="ECO:0007669"/>
    <property type="project" value="InterPro"/>
</dbReference>
<dbReference type="PANTHER" id="PTHR11472">
    <property type="entry name" value="DNA REPAIR DEAD HELICASE RAD3/XP-D SUBFAMILY MEMBER"/>
    <property type="match status" value="1"/>
</dbReference>
<dbReference type="InterPro" id="IPR014013">
    <property type="entry name" value="Helic_SF1/SF2_ATP-bd_DinG/Rad3"/>
</dbReference>
<dbReference type="Pfam" id="PF00929">
    <property type="entry name" value="RNase_T"/>
    <property type="match status" value="1"/>
</dbReference>
<dbReference type="NCBIfam" id="TIGR01407">
    <property type="entry name" value="dinG_rel"/>
    <property type="match status" value="1"/>
</dbReference>
<feature type="domain" description="Helicase ATP-binding" evidence="8">
    <location>
        <begin position="289"/>
        <end position="502"/>
    </location>
</feature>